<name>A0A1F4ZBS3_9BACT</name>
<dbReference type="PANTHER" id="PTHR21600">
    <property type="entry name" value="MITOCHONDRIAL RNA PSEUDOURIDINE SYNTHASE"/>
    <property type="match status" value="1"/>
</dbReference>
<evidence type="ECO:0000313" key="7">
    <source>
        <dbReference type="Proteomes" id="UP000177080"/>
    </source>
</evidence>
<dbReference type="InterPro" id="IPR006224">
    <property type="entry name" value="PsdUridine_synth_RluA-like_CS"/>
</dbReference>
<comment type="catalytic activity">
    <reaction evidence="4">
        <text>a uridine in RNA = a pseudouridine in RNA</text>
        <dbReference type="Rhea" id="RHEA:48348"/>
        <dbReference type="Rhea" id="RHEA-COMP:12068"/>
        <dbReference type="Rhea" id="RHEA-COMP:12069"/>
        <dbReference type="ChEBI" id="CHEBI:65314"/>
        <dbReference type="ChEBI" id="CHEBI:65315"/>
    </reaction>
</comment>
<dbReference type="EMBL" id="MEXN01000005">
    <property type="protein sequence ID" value="OGD03732.1"/>
    <property type="molecule type" value="Genomic_DNA"/>
</dbReference>
<evidence type="ECO:0000256" key="4">
    <source>
        <dbReference type="RuleBase" id="RU362028"/>
    </source>
</evidence>
<evidence type="ECO:0000256" key="2">
    <source>
        <dbReference type="ARBA" id="ARBA00023235"/>
    </source>
</evidence>
<dbReference type="SUPFAM" id="SSF55120">
    <property type="entry name" value="Pseudouridine synthase"/>
    <property type="match status" value="1"/>
</dbReference>
<evidence type="ECO:0000259" key="5">
    <source>
        <dbReference type="Pfam" id="PF00849"/>
    </source>
</evidence>
<comment type="similarity">
    <text evidence="1 4">Belongs to the pseudouridine synthase RluA family.</text>
</comment>
<dbReference type="InterPro" id="IPR050188">
    <property type="entry name" value="RluA_PseudoU_synthase"/>
</dbReference>
<dbReference type="AlphaFoldDB" id="A0A1F4ZBS3"/>
<dbReference type="PANTHER" id="PTHR21600:SF44">
    <property type="entry name" value="RIBOSOMAL LARGE SUBUNIT PSEUDOURIDINE SYNTHASE D"/>
    <property type="match status" value="1"/>
</dbReference>
<evidence type="ECO:0000256" key="3">
    <source>
        <dbReference type="PIRSR" id="PIRSR606225-1"/>
    </source>
</evidence>
<reference evidence="6 7" key="1">
    <citation type="journal article" date="2016" name="Nat. Commun.">
        <title>Thousands of microbial genomes shed light on interconnected biogeochemical processes in an aquifer system.</title>
        <authorList>
            <person name="Anantharaman K."/>
            <person name="Brown C.T."/>
            <person name="Hug L.A."/>
            <person name="Sharon I."/>
            <person name="Castelle C.J."/>
            <person name="Probst A.J."/>
            <person name="Thomas B.C."/>
            <person name="Singh A."/>
            <person name="Wilkins M.J."/>
            <person name="Karaoz U."/>
            <person name="Brodie E.L."/>
            <person name="Williams K.H."/>
            <person name="Hubbard S.S."/>
            <person name="Banfield J.F."/>
        </authorList>
    </citation>
    <scope>NUCLEOTIDE SEQUENCE [LARGE SCALE GENOMIC DNA]</scope>
</reference>
<evidence type="ECO:0000256" key="1">
    <source>
        <dbReference type="ARBA" id="ARBA00010876"/>
    </source>
</evidence>
<keyword evidence="2 4" id="KW-0413">Isomerase</keyword>
<dbReference type="GO" id="GO:0009982">
    <property type="term" value="F:pseudouridine synthase activity"/>
    <property type="evidence" value="ECO:0007669"/>
    <property type="project" value="InterPro"/>
</dbReference>
<dbReference type="NCBIfam" id="TIGR00005">
    <property type="entry name" value="rluA_subfam"/>
    <property type="match status" value="1"/>
</dbReference>
<dbReference type="Proteomes" id="UP000177080">
    <property type="component" value="Unassembled WGS sequence"/>
</dbReference>
<evidence type="ECO:0000313" key="6">
    <source>
        <dbReference type="EMBL" id="OGD03732.1"/>
    </source>
</evidence>
<dbReference type="STRING" id="1797259.A2989_03565"/>
<accession>A0A1F4ZBS3</accession>
<dbReference type="GO" id="GO:0003723">
    <property type="term" value="F:RNA binding"/>
    <property type="evidence" value="ECO:0007669"/>
    <property type="project" value="InterPro"/>
</dbReference>
<gene>
    <name evidence="6" type="ORF">A2989_03565</name>
</gene>
<sequence>MKIIFEDEWICVVDKPAGVIVNDSHTSGDTLQSWFAKKNKIERDDTEFGSKQGVVHRLDKDTSGVMILAKTPAAYEKMKYQFLERKVVKVYLALVHGIMNEREGIVSMPVVRNPKNKMKFTVGNDLSRTAVTQWREIHRYKGIGEQSFSLLEIRPMTGRTHQIRVHLKHLGHQIVGDPIYGGKRYREDVAWCPRLFLHAKSLGFVHPGTGEEVEFEARIPAALERVLANLVHLN</sequence>
<feature type="domain" description="Pseudouridine synthase RsuA/RluA-like" evidence="5">
    <location>
        <begin position="11"/>
        <end position="169"/>
    </location>
</feature>
<dbReference type="EC" id="5.4.99.-" evidence="4"/>
<organism evidence="6 7">
    <name type="scientific">Candidatus Amesbacteria bacterium RIFCSPLOWO2_01_FULL_48_25</name>
    <dbReference type="NCBI Taxonomy" id="1797259"/>
    <lineage>
        <taxon>Bacteria</taxon>
        <taxon>Candidatus Amesiibacteriota</taxon>
    </lineage>
</organism>
<protein>
    <recommendedName>
        <fullName evidence="4">Pseudouridine synthase</fullName>
        <ecNumber evidence="4">5.4.99.-</ecNumber>
    </recommendedName>
</protein>
<feature type="active site" evidence="3">
    <location>
        <position position="59"/>
    </location>
</feature>
<dbReference type="InterPro" id="IPR020103">
    <property type="entry name" value="PsdUridine_synth_cat_dom_sf"/>
</dbReference>
<dbReference type="InterPro" id="IPR006145">
    <property type="entry name" value="PsdUridine_synth_RsuA/RluA"/>
</dbReference>
<comment type="function">
    <text evidence="4">Responsible for synthesis of pseudouridine from uracil.</text>
</comment>
<dbReference type="Gene3D" id="3.30.2350.10">
    <property type="entry name" value="Pseudouridine synthase"/>
    <property type="match status" value="1"/>
</dbReference>
<dbReference type="GO" id="GO:0140098">
    <property type="term" value="F:catalytic activity, acting on RNA"/>
    <property type="evidence" value="ECO:0007669"/>
    <property type="project" value="UniProtKB-ARBA"/>
</dbReference>
<proteinExistence type="inferred from homology"/>
<dbReference type="GO" id="GO:0000455">
    <property type="term" value="P:enzyme-directed rRNA pseudouridine synthesis"/>
    <property type="evidence" value="ECO:0007669"/>
    <property type="project" value="TreeGrafter"/>
</dbReference>
<dbReference type="CDD" id="cd02869">
    <property type="entry name" value="PseudoU_synth_RluA_like"/>
    <property type="match status" value="1"/>
</dbReference>
<dbReference type="PROSITE" id="PS01129">
    <property type="entry name" value="PSI_RLU"/>
    <property type="match status" value="1"/>
</dbReference>
<dbReference type="Pfam" id="PF00849">
    <property type="entry name" value="PseudoU_synth_2"/>
    <property type="match status" value="1"/>
</dbReference>
<comment type="caution">
    <text evidence="6">The sequence shown here is derived from an EMBL/GenBank/DDBJ whole genome shotgun (WGS) entry which is preliminary data.</text>
</comment>
<dbReference type="InterPro" id="IPR006225">
    <property type="entry name" value="PsdUridine_synth_RluC/D"/>
</dbReference>